<evidence type="ECO:0000313" key="2">
    <source>
        <dbReference type="Proteomes" id="UP000190188"/>
    </source>
</evidence>
<dbReference type="EMBL" id="MSZX01000004">
    <property type="protein sequence ID" value="OPA78342.1"/>
    <property type="molecule type" value="Genomic_DNA"/>
</dbReference>
<organism evidence="1 2">
    <name type="scientific">Paenibacillus selenitireducens</name>
    <dbReference type="NCBI Taxonomy" id="1324314"/>
    <lineage>
        <taxon>Bacteria</taxon>
        <taxon>Bacillati</taxon>
        <taxon>Bacillota</taxon>
        <taxon>Bacilli</taxon>
        <taxon>Bacillales</taxon>
        <taxon>Paenibacillaceae</taxon>
        <taxon>Paenibacillus</taxon>
    </lineage>
</organism>
<dbReference type="SUPFAM" id="SSF160379">
    <property type="entry name" value="SP0830-like"/>
    <property type="match status" value="1"/>
</dbReference>
<accession>A0A1T2XEV7</accession>
<dbReference type="Proteomes" id="UP000190188">
    <property type="component" value="Unassembled WGS sequence"/>
</dbReference>
<keyword evidence="2" id="KW-1185">Reference proteome</keyword>
<dbReference type="PIRSF" id="PIRSF008502">
    <property type="entry name" value="UCP008502"/>
    <property type="match status" value="1"/>
</dbReference>
<dbReference type="PANTHER" id="PTHR36439:SF1">
    <property type="entry name" value="DUF1697 DOMAIN-CONTAINING PROTEIN"/>
    <property type="match status" value="1"/>
</dbReference>
<dbReference type="InterPro" id="IPR012545">
    <property type="entry name" value="DUF1697"/>
</dbReference>
<dbReference type="AlphaFoldDB" id="A0A1T2XEV7"/>
<proteinExistence type="predicted"/>
<dbReference type="Pfam" id="PF08002">
    <property type="entry name" value="DUF1697"/>
    <property type="match status" value="1"/>
</dbReference>
<evidence type="ECO:0000313" key="1">
    <source>
        <dbReference type="EMBL" id="OPA78342.1"/>
    </source>
</evidence>
<dbReference type="RefSeq" id="WP_078498556.1">
    <property type="nucleotide sequence ID" value="NZ_MSZX01000004.1"/>
</dbReference>
<dbReference type="OrthoDB" id="9806494at2"/>
<dbReference type="Gene3D" id="3.30.70.1280">
    <property type="entry name" value="SP0830-like domains"/>
    <property type="match status" value="1"/>
</dbReference>
<name>A0A1T2XEV7_9BACL</name>
<dbReference type="STRING" id="1324314.BVG16_10670"/>
<protein>
    <submittedName>
        <fullName evidence="1">Cytoplasmic protein</fullName>
    </submittedName>
</protein>
<dbReference type="PANTHER" id="PTHR36439">
    <property type="entry name" value="BLL4334 PROTEIN"/>
    <property type="match status" value="1"/>
</dbReference>
<sequence length="178" mass="19952">MTIYIALLRGINVSGHNKIKMTDLKNICENMGLTHVKTYIQSGNVLFKSGDEPKVLRQRIEEGIQSAFGISITVVIRTADEVERIIADCPYAGVPLEKGHSIHVSCLTEAPPQKVVDLLANSERNRDEYHIHGCEIYFLFRQSISDSKLAKNLQKLGNTATTRNWNTMNKLDELAKAL</sequence>
<reference evidence="1 2" key="1">
    <citation type="submission" date="2017-01" db="EMBL/GenBank/DDBJ databases">
        <title>Genome analysis of Paenibacillus selenitrireducens ES3-24.</title>
        <authorList>
            <person name="Xu D."/>
            <person name="Yao R."/>
            <person name="Zheng S."/>
        </authorList>
    </citation>
    <scope>NUCLEOTIDE SEQUENCE [LARGE SCALE GENOMIC DNA]</scope>
    <source>
        <strain evidence="1 2">ES3-24</strain>
    </source>
</reference>
<gene>
    <name evidence="1" type="ORF">BVG16_10670</name>
</gene>
<comment type="caution">
    <text evidence="1">The sequence shown here is derived from an EMBL/GenBank/DDBJ whole genome shotgun (WGS) entry which is preliminary data.</text>
</comment>